<evidence type="ECO:0000313" key="1">
    <source>
        <dbReference type="EMBL" id="KAH7975204.1"/>
    </source>
</evidence>
<proteinExistence type="predicted"/>
<sequence>MASNCHDALQECDHLQQETAKSVDCPPLSHHSPERDGRFPHRYSRSHASHGGDHEQSSPDASNIRASPPSLGSSAKHRSLPASGTTSPKLLESSANAAPNAFDQEVHQTNAGLPGKHGYATLTGSRKLSPQQMSRSSSKPKASQSSHGAPGSPASPKFSRSQRSKRPPRSGARSPLSLSSTVGHDQLSHPSSIRSPERSSRLQEERSRRPSRSQSQEVTVLLTQSKIRLASILLGLGASIIICVLVVLVWRMVYKNWSTSYRGTTVPIGNGTVDRRPKAGVRTYCSNTGACADAYASLLRESIDSEANPCRNFYNYACGGWLRNYNTSTMAAEWRQYTMDAIERFRIDKVSTGMQNEPVGQAVHFLETCLNAGRTNDETDLKAVLAEARLTWPDRSEGSDFVNSLFFMARRVALPVFFGVNVGYTNAKLRAIFFPLERAFHKTAEILREHLRGGNAREYIRVLYEAFASGVVNETRLDEVIRNLDSLEDALDLYLQASHSQESIHDVTSLGVYAPSLPREKWAAAFQGYFNFPFSDISAVGIYDVRSFAAIFRYAQDNGEAQMNDVLGFLGVLSGIFYTRSKMKDAFFGSGSMAYNHQVQYCWRRTCMFYGHAINHYLFAKAPDALKIFGELHALIRKEFYRTFGLNITTSLVQSQPVPHDGQQEIILQFLRKSEPQAFLPRYKPYPAITKSALRNWMTLMDYKRKVWLAEKDNDEDDCARQSDTTLYPWRLTPYHLSFPWYVPGIQRAFLLAGQGTRIAAALFLEYVDRSRQQRKPMYEQHQQCLRSANPEHGKTADVELQASVAALHLALSSLEKDANGLAPVESIPYVGHLKEAQAFFAFYCHLFCGHSDGEPMCNLPLKHSAEFARAFTCETGTDMSPSKKCQLLPLAL</sequence>
<dbReference type="Proteomes" id="UP000821865">
    <property type="component" value="Chromosome 10"/>
</dbReference>
<comment type="caution">
    <text evidence="1">The sequence shown here is derived from an EMBL/GenBank/DDBJ whole genome shotgun (WGS) entry which is preliminary data.</text>
</comment>
<name>A0ACB8DSP2_DERSI</name>
<gene>
    <name evidence="1" type="ORF">HPB49_024891</name>
</gene>
<evidence type="ECO:0000313" key="2">
    <source>
        <dbReference type="Proteomes" id="UP000821865"/>
    </source>
</evidence>
<keyword evidence="2" id="KW-1185">Reference proteome</keyword>
<organism evidence="1 2">
    <name type="scientific">Dermacentor silvarum</name>
    <name type="common">Tick</name>
    <dbReference type="NCBI Taxonomy" id="543639"/>
    <lineage>
        <taxon>Eukaryota</taxon>
        <taxon>Metazoa</taxon>
        <taxon>Ecdysozoa</taxon>
        <taxon>Arthropoda</taxon>
        <taxon>Chelicerata</taxon>
        <taxon>Arachnida</taxon>
        <taxon>Acari</taxon>
        <taxon>Parasitiformes</taxon>
        <taxon>Ixodida</taxon>
        <taxon>Ixodoidea</taxon>
        <taxon>Ixodidae</taxon>
        <taxon>Rhipicephalinae</taxon>
        <taxon>Dermacentor</taxon>
    </lineage>
</organism>
<dbReference type="EMBL" id="CM023479">
    <property type="protein sequence ID" value="KAH7975204.1"/>
    <property type="molecule type" value="Genomic_DNA"/>
</dbReference>
<accession>A0ACB8DSP2</accession>
<reference evidence="1" key="1">
    <citation type="submission" date="2020-05" db="EMBL/GenBank/DDBJ databases">
        <title>Large-scale comparative analyses of tick genomes elucidate their genetic diversity and vector capacities.</title>
        <authorList>
            <person name="Jia N."/>
            <person name="Wang J."/>
            <person name="Shi W."/>
            <person name="Du L."/>
            <person name="Sun Y."/>
            <person name="Zhan W."/>
            <person name="Jiang J."/>
            <person name="Wang Q."/>
            <person name="Zhang B."/>
            <person name="Ji P."/>
            <person name="Sakyi L.B."/>
            <person name="Cui X."/>
            <person name="Yuan T."/>
            <person name="Jiang B."/>
            <person name="Yang W."/>
            <person name="Lam T.T.-Y."/>
            <person name="Chang Q."/>
            <person name="Ding S."/>
            <person name="Wang X."/>
            <person name="Zhu J."/>
            <person name="Ruan X."/>
            <person name="Zhao L."/>
            <person name="Wei J."/>
            <person name="Que T."/>
            <person name="Du C."/>
            <person name="Cheng J."/>
            <person name="Dai P."/>
            <person name="Han X."/>
            <person name="Huang E."/>
            <person name="Gao Y."/>
            <person name="Liu J."/>
            <person name="Shao H."/>
            <person name="Ye R."/>
            <person name="Li L."/>
            <person name="Wei W."/>
            <person name="Wang X."/>
            <person name="Wang C."/>
            <person name="Yang T."/>
            <person name="Huo Q."/>
            <person name="Li W."/>
            <person name="Guo W."/>
            <person name="Chen H."/>
            <person name="Zhou L."/>
            <person name="Ni X."/>
            <person name="Tian J."/>
            <person name="Zhou Y."/>
            <person name="Sheng Y."/>
            <person name="Liu T."/>
            <person name="Pan Y."/>
            <person name="Xia L."/>
            <person name="Li J."/>
            <person name="Zhao F."/>
            <person name="Cao W."/>
        </authorList>
    </citation>
    <scope>NUCLEOTIDE SEQUENCE</scope>
    <source>
        <strain evidence="1">Dsil-2018</strain>
    </source>
</reference>
<protein>
    <submittedName>
        <fullName evidence="1">Uncharacterized protein</fullName>
    </submittedName>
</protein>